<proteinExistence type="predicted"/>
<dbReference type="PROSITE" id="PS50106">
    <property type="entry name" value="PDZ"/>
    <property type="match status" value="2"/>
</dbReference>
<protein>
    <submittedName>
        <fullName evidence="2">Multiple PDZ domain protein</fullName>
    </submittedName>
</protein>
<feature type="domain" description="PDZ" evidence="1">
    <location>
        <begin position="1"/>
        <end position="54"/>
    </location>
</feature>
<dbReference type="InterPro" id="IPR036034">
    <property type="entry name" value="PDZ_sf"/>
</dbReference>
<dbReference type="Gene3D" id="2.30.42.10">
    <property type="match status" value="2"/>
</dbReference>
<dbReference type="SMART" id="SM00228">
    <property type="entry name" value="PDZ"/>
    <property type="match status" value="2"/>
</dbReference>
<dbReference type="SUPFAM" id="SSF50156">
    <property type="entry name" value="PDZ domain-like"/>
    <property type="match status" value="2"/>
</dbReference>
<dbReference type="Pfam" id="PF00595">
    <property type="entry name" value="PDZ"/>
    <property type="match status" value="2"/>
</dbReference>
<dbReference type="AlphaFoldDB" id="A0A1A7YSP0"/>
<sequence length="173" mass="18204">MDTNGLAAKTLKLQTGDRILCINDVSTEGMTHADAEALLKNATGSITLQVTAGFDGCSLQDPNSEDVRSSDLTSSMTCSHNNFCPRMYRTITLERGSSGLGFSIVGGFGSPHGDLPIYVKTIFSKGAAIEDGRLKGSDQIIAVNGHCLEGVTHGEAVDILKRTKGTVVLTVLS</sequence>
<gene>
    <name evidence="2" type="primary">MPDZ</name>
</gene>
<dbReference type="FunFam" id="2.30.42.10:FF:000110">
    <property type="entry name" value="multiple PDZ domain protein isoform X2"/>
    <property type="match status" value="1"/>
</dbReference>
<organism evidence="2">
    <name type="scientific">Iconisemion striatum</name>
    <dbReference type="NCBI Taxonomy" id="60296"/>
    <lineage>
        <taxon>Eukaryota</taxon>
        <taxon>Metazoa</taxon>
        <taxon>Chordata</taxon>
        <taxon>Craniata</taxon>
        <taxon>Vertebrata</taxon>
        <taxon>Euteleostomi</taxon>
        <taxon>Actinopterygii</taxon>
        <taxon>Neopterygii</taxon>
        <taxon>Teleostei</taxon>
        <taxon>Neoteleostei</taxon>
        <taxon>Acanthomorphata</taxon>
        <taxon>Ovalentaria</taxon>
        <taxon>Atherinomorphae</taxon>
        <taxon>Cyprinodontiformes</taxon>
        <taxon>Nothobranchiidae</taxon>
        <taxon>Iconisemion</taxon>
    </lineage>
</organism>
<accession>A0A1A7YSP0</accession>
<dbReference type="EMBL" id="HADX01011345">
    <property type="protein sequence ID" value="SBP33577.1"/>
    <property type="molecule type" value="Transcribed_RNA"/>
</dbReference>
<feature type="domain" description="PDZ" evidence="1">
    <location>
        <begin position="90"/>
        <end position="173"/>
    </location>
</feature>
<evidence type="ECO:0000313" key="2">
    <source>
        <dbReference type="EMBL" id="SBP33577.1"/>
    </source>
</evidence>
<name>A0A1A7YSP0_9TELE</name>
<reference evidence="2" key="1">
    <citation type="submission" date="2016-05" db="EMBL/GenBank/DDBJ databases">
        <authorList>
            <person name="Lavstsen T."/>
            <person name="Jespersen J.S."/>
        </authorList>
    </citation>
    <scope>NUCLEOTIDE SEQUENCE</scope>
    <source>
        <tissue evidence="2">Brain</tissue>
    </source>
</reference>
<dbReference type="InterPro" id="IPR001478">
    <property type="entry name" value="PDZ"/>
</dbReference>
<dbReference type="PANTHER" id="PTHR11324">
    <property type="entry name" value="IL16-RELATED"/>
    <property type="match status" value="1"/>
</dbReference>
<reference evidence="2" key="2">
    <citation type="submission" date="2016-06" db="EMBL/GenBank/DDBJ databases">
        <title>The genome of a short-lived fish provides insights into sex chromosome evolution and the genetic control of aging.</title>
        <authorList>
            <person name="Reichwald K."/>
            <person name="Felder M."/>
            <person name="Petzold A."/>
            <person name="Koch P."/>
            <person name="Groth M."/>
            <person name="Platzer M."/>
        </authorList>
    </citation>
    <scope>NUCLEOTIDE SEQUENCE</scope>
    <source>
        <tissue evidence="2">Brain</tissue>
    </source>
</reference>
<dbReference type="PANTHER" id="PTHR11324:SF16">
    <property type="entry name" value="PDZ DOMAIN-CONTAINING PROTEIN 2"/>
    <property type="match status" value="1"/>
</dbReference>
<evidence type="ECO:0000259" key="1">
    <source>
        <dbReference type="PROSITE" id="PS50106"/>
    </source>
</evidence>
<dbReference type="CDD" id="cd06676">
    <property type="entry name" value="PDZ13_MUPP1-like"/>
    <property type="match status" value="1"/>
</dbReference>